<accession>A0A6J6R8C7</accession>
<dbReference type="InterPro" id="IPR000086">
    <property type="entry name" value="NUDIX_hydrolase_dom"/>
</dbReference>
<evidence type="ECO:0000313" key="12">
    <source>
        <dbReference type="EMBL" id="CAB4855258.1"/>
    </source>
</evidence>
<keyword evidence="5" id="KW-0460">Magnesium</keyword>
<dbReference type="CDD" id="cd03426">
    <property type="entry name" value="NUDIX_CoAse_Nudt7"/>
    <property type="match status" value="1"/>
</dbReference>
<protein>
    <submittedName>
        <fullName evidence="10">Unannotated protein</fullName>
    </submittedName>
</protein>
<dbReference type="Gene3D" id="3.90.79.10">
    <property type="entry name" value="Nucleoside Triphosphate Pyrophosphohydrolase"/>
    <property type="match status" value="1"/>
</dbReference>
<evidence type="ECO:0000256" key="4">
    <source>
        <dbReference type="ARBA" id="ARBA00022801"/>
    </source>
</evidence>
<dbReference type="InterPro" id="IPR045121">
    <property type="entry name" value="CoAse"/>
</dbReference>
<dbReference type="PANTHER" id="PTHR12992">
    <property type="entry name" value="NUDIX HYDROLASE"/>
    <property type="match status" value="1"/>
</dbReference>
<keyword evidence="6" id="KW-0464">Manganese</keyword>
<evidence type="ECO:0000259" key="7">
    <source>
        <dbReference type="PROSITE" id="PS51462"/>
    </source>
</evidence>
<evidence type="ECO:0000313" key="9">
    <source>
        <dbReference type="EMBL" id="CAB4677634.1"/>
    </source>
</evidence>
<dbReference type="EMBL" id="CAFBPY010000031">
    <property type="protein sequence ID" value="CAB5035568.1"/>
    <property type="molecule type" value="Genomic_DNA"/>
</dbReference>
<feature type="domain" description="Nudix hydrolase" evidence="7">
    <location>
        <begin position="38"/>
        <end position="178"/>
    </location>
</feature>
<sequence>MSAENISAHPNWLNKIVELPNKFESDDFQFPLRGGDESTRKGAVLILFSGKGQVPEVLITLRSSQMRSHPGQPSFPGGAIDLTDKDAISAALRESEEEVGLRSETVEVTGVLPELWLPPSNFHISPVVAWWRDPHEIAPQSVEEVVRAENISLIDLADPANRAKVRHKSGYIGPAFNVAEMLIWGFTAGIIDRILFHSGYEREWDHEKIIELTP</sequence>
<evidence type="ECO:0000256" key="6">
    <source>
        <dbReference type="ARBA" id="ARBA00023211"/>
    </source>
</evidence>
<evidence type="ECO:0000256" key="1">
    <source>
        <dbReference type="ARBA" id="ARBA00001936"/>
    </source>
</evidence>
<dbReference type="EMBL" id="CAFBLI010000001">
    <property type="protein sequence ID" value="CAB4855258.1"/>
    <property type="molecule type" value="Genomic_DNA"/>
</dbReference>
<keyword evidence="4" id="KW-0378">Hydrolase</keyword>
<dbReference type="EMBL" id="CAEZZS010000034">
    <property type="protein sequence ID" value="CAB4778372.1"/>
    <property type="molecule type" value="Genomic_DNA"/>
</dbReference>
<dbReference type="PROSITE" id="PS51462">
    <property type="entry name" value="NUDIX"/>
    <property type="match status" value="1"/>
</dbReference>
<proteinExistence type="predicted"/>
<evidence type="ECO:0000256" key="5">
    <source>
        <dbReference type="ARBA" id="ARBA00022842"/>
    </source>
</evidence>
<dbReference type="EMBL" id="CAEZUJ010000003">
    <property type="protein sequence ID" value="CAB4590162.1"/>
    <property type="molecule type" value="Genomic_DNA"/>
</dbReference>
<dbReference type="Pfam" id="PF00293">
    <property type="entry name" value="NUDIX"/>
    <property type="match status" value="1"/>
</dbReference>
<reference evidence="10" key="1">
    <citation type="submission" date="2020-05" db="EMBL/GenBank/DDBJ databases">
        <authorList>
            <person name="Chiriac C."/>
            <person name="Salcher M."/>
            <person name="Ghai R."/>
            <person name="Kavagutti S V."/>
        </authorList>
    </citation>
    <scope>NUCLEOTIDE SEQUENCE</scope>
</reference>
<dbReference type="AlphaFoldDB" id="A0A6J6R8C7"/>
<dbReference type="EMBL" id="CAEZYJ010000066">
    <property type="protein sequence ID" value="CAB4720077.1"/>
    <property type="molecule type" value="Genomic_DNA"/>
</dbReference>
<dbReference type="SUPFAM" id="SSF55811">
    <property type="entry name" value="Nudix"/>
    <property type="match status" value="1"/>
</dbReference>
<organism evidence="10">
    <name type="scientific">freshwater metagenome</name>
    <dbReference type="NCBI Taxonomy" id="449393"/>
    <lineage>
        <taxon>unclassified sequences</taxon>
        <taxon>metagenomes</taxon>
        <taxon>ecological metagenomes</taxon>
    </lineage>
</organism>
<evidence type="ECO:0000313" key="11">
    <source>
        <dbReference type="EMBL" id="CAB4778372.1"/>
    </source>
</evidence>
<gene>
    <name evidence="8" type="ORF">UFOPK1811_00113</name>
    <name evidence="9" type="ORF">UFOPK2360_00296</name>
    <name evidence="10" type="ORF">UFOPK2659_00585</name>
    <name evidence="11" type="ORF">UFOPK2922_00829</name>
    <name evidence="12" type="ORF">UFOPK3306_00041</name>
    <name evidence="13" type="ORF">UFOPK4209_00321</name>
</gene>
<dbReference type="EMBL" id="CAEZXH010000010">
    <property type="protein sequence ID" value="CAB4677634.1"/>
    <property type="molecule type" value="Genomic_DNA"/>
</dbReference>
<evidence type="ECO:0000256" key="3">
    <source>
        <dbReference type="ARBA" id="ARBA00022723"/>
    </source>
</evidence>
<name>A0A6J6R8C7_9ZZZZ</name>
<evidence type="ECO:0000313" key="13">
    <source>
        <dbReference type="EMBL" id="CAB5035568.1"/>
    </source>
</evidence>
<dbReference type="GO" id="GO:0046872">
    <property type="term" value="F:metal ion binding"/>
    <property type="evidence" value="ECO:0007669"/>
    <property type="project" value="UniProtKB-KW"/>
</dbReference>
<dbReference type="GO" id="GO:0010945">
    <property type="term" value="F:coenzyme A diphosphatase activity"/>
    <property type="evidence" value="ECO:0007669"/>
    <property type="project" value="InterPro"/>
</dbReference>
<dbReference type="InterPro" id="IPR015797">
    <property type="entry name" value="NUDIX_hydrolase-like_dom_sf"/>
</dbReference>
<keyword evidence="3" id="KW-0479">Metal-binding</keyword>
<comment type="cofactor">
    <cofactor evidence="1">
        <name>Mn(2+)</name>
        <dbReference type="ChEBI" id="CHEBI:29035"/>
    </cofactor>
</comment>
<evidence type="ECO:0000313" key="8">
    <source>
        <dbReference type="EMBL" id="CAB4590162.1"/>
    </source>
</evidence>
<dbReference type="PANTHER" id="PTHR12992:SF11">
    <property type="entry name" value="MITOCHONDRIAL COENZYME A DIPHOSPHATASE NUDT8"/>
    <property type="match status" value="1"/>
</dbReference>
<comment type="cofactor">
    <cofactor evidence="2">
        <name>Mg(2+)</name>
        <dbReference type="ChEBI" id="CHEBI:18420"/>
    </cofactor>
</comment>
<evidence type="ECO:0000313" key="10">
    <source>
        <dbReference type="EMBL" id="CAB4720077.1"/>
    </source>
</evidence>
<evidence type="ECO:0000256" key="2">
    <source>
        <dbReference type="ARBA" id="ARBA00001946"/>
    </source>
</evidence>